<dbReference type="Gene3D" id="3.40.1190.20">
    <property type="match status" value="1"/>
</dbReference>
<dbReference type="Pfam" id="PF08543">
    <property type="entry name" value="Phos_pyr_kin"/>
    <property type="match status" value="1"/>
</dbReference>
<dbReference type="RefSeq" id="WP_092342881.1">
    <property type="nucleotide sequence ID" value="NZ_FLSL01000085.1"/>
</dbReference>
<dbReference type="STRING" id="1561003.Ark11_0620"/>
<dbReference type="InterPro" id="IPR013749">
    <property type="entry name" value="PM/HMP-P_kinase-1"/>
</dbReference>
<dbReference type="OrthoDB" id="9861816at2"/>
<dbReference type="AlphaFoldDB" id="A0A0S4M2L2"/>
<proteinExistence type="predicted"/>
<feature type="domain" description="Pyridoxamine kinase/Phosphomethylpyrimidine kinase" evidence="1">
    <location>
        <begin position="20"/>
        <end position="223"/>
    </location>
</feature>
<evidence type="ECO:0000259" key="1">
    <source>
        <dbReference type="Pfam" id="PF08543"/>
    </source>
</evidence>
<sequence>MTQNKTLLIITDLNPTHETGLGFDLRITTQQKCHTISVLTGIHSDKPILHYCLDTYQVLQQLELLKDCNICAIRLGLLNFQEIGLLIGQKLQKMFADVPIVIDGRALIPNGKKFLDSQKVRKFCQSILKMTLILVIDQDNLPSLATHLCPNIIETSKQLEKIIQYGCKYLLLISNSDNKATYNLFHDGQCIQMSQNSTTRMCEQEIATTLSCCIAQGIDPMQSLQRLSIYPD</sequence>
<gene>
    <name evidence="2" type="ORF">Ark11_0620</name>
</gene>
<accession>A0A0S4M2L2</accession>
<protein>
    <submittedName>
        <fullName evidence="2">Putative phosphomethylpyrimidine kinase</fullName>
    </submittedName>
</protein>
<keyword evidence="3" id="KW-1185">Reference proteome</keyword>
<dbReference type="InterPro" id="IPR029056">
    <property type="entry name" value="Ribokinase-like"/>
</dbReference>
<organism evidence="2 3">
    <name type="scientific">Candidatus Ichthyocystis hellenicum</name>
    <dbReference type="NCBI Taxonomy" id="1561003"/>
    <lineage>
        <taxon>Bacteria</taxon>
        <taxon>Pseudomonadati</taxon>
        <taxon>Pseudomonadota</taxon>
        <taxon>Betaproteobacteria</taxon>
        <taxon>Burkholderiales</taxon>
        <taxon>Candidatus Ichthyocystis</taxon>
    </lineage>
</organism>
<keyword evidence="2" id="KW-0418">Kinase</keyword>
<evidence type="ECO:0000313" key="3">
    <source>
        <dbReference type="Proteomes" id="UP000198651"/>
    </source>
</evidence>
<dbReference type="Proteomes" id="UP000198651">
    <property type="component" value="Chromosome I"/>
</dbReference>
<dbReference type="EMBL" id="LN906597">
    <property type="protein sequence ID" value="CUT17456.1"/>
    <property type="molecule type" value="Genomic_DNA"/>
</dbReference>
<evidence type="ECO:0000313" key="2">
    <source>
        <dbReference type="EMBL" id="CUT17456.1"/>
    </source>
</evidence>
<dbReference type="GO" id="GO:0016301">
    <property type="term" value="F:kinase activity"/>
    <property type="evidence" value="ECO:0007669"/>
    <property type="project" value="UniProtKB-KW"/>
</dbReference>
<name>A0A0S4M2L2_9BURK</name>
<keyword evidence="2" id="KW-0808">Transferase</keyword>
<reference evidence="3" key="1">
    <citation type="submission" date="2015-11" db="EMBL/GenBank/DDBJ databases">
        <authorList>
            <person name="Seth-Smith H.M.B."/>
        </authorList>
    </citation>
    <scope>NUCLEOTIDE SEQUENCE [LARGE SCALE GENOMIC DNA]</scope>
    <source>
        <strain evidence="3">2013Ark11</strain>
    </source>
</reference>